<evidence type="ECO:0000313" key="2">
    <source>
        <dbReference type="EMBL" id="EMG36440.1"/>
    </source>
</evidence>
<dbReference type="Proteomes" id="UP000011922">
    <property type="component" value="Unassembled WGS sequence"/>
</dbReference>
<comment type="caution">
    <text evidence="2">The sequence shown here is derived from an EMBL/GenBank/DDBJ whole genome shotgun (WGS) entry which is preliminary data.</text>
</comment>
<dbReference type="SUPFAM" id="SSF89447">
    <property type="entry name" value="AbrB/MazE/MraZ-like"/>
    <property type="match status" value="1"/>
</dbReference>
<organism evidence="2 3">
    <name type="scientific">Desulfocurvibacter africanus PCS</name>
    <dbReference type="NCBI Taxonomy" id="1262666"/>
    <lineage>
        <taxon>Bacteria</taxon>
        <taxon>Pseudomonadati</taxon>
        <taxon>Thermodesulfobacteriota</taxon>
        <taxon>Desulfovibrionia</taxon>
        <taxon>Desulfovibrionales</taxon>
        <taxon>Desulfovibrionaceae</taxon>
        <taxon>Desulfocurvibacter</taxon>
    </lineage>
</organism>
<dbReference type="InterPro" id="IPR007159">
    <property type="entry name" value="SpoVT-AbrB_dom"/>
</dbReference>
<evidence type="ECO:0000313" key="3">
    <source>
        <dbReference type="Proteomes" id="UP000011922"/>
    </source>
</evidence>
<dbReference type="SMART" id="SM00966">
    <property type="entry name" value="SpoVT_AbrB"/>
    <property type="match status" value="1"/>
</dbReference>
<protein>
    <recommendedName>
        <fullName evidence="1">SpoVT-AbrB domain-containing protein</fullName>
    </recommendedName>
</protein>
<feature type="domain" description="SpoVT-AbrB" evidence="1">
    <location>
        <begin position="6"/>
        <end position="51"/>
    </location>
</feature>
<dbReference type="InterPro" id="IPR037914">
    <property type="entry name" value="SpoVT-AbrB_sf"/>
</dbReference>
<dbReference type="Gene3D" id="2.10.260.10">
    <property type="match status" value="1"/>
</dbReference>
<dbReference type="PATRIC" id="fig|1262666.3.peg.2983"/>
<dbReference type="RefSeq" id="WP_005988470.1">
    <property type="nucleotide sequence ID" value="NZ_AOSV01000030.1"/>
</dbReference>
<dbReference type="GO" id="GO:0003677">
    <property type="term" value="F:DNA binding"/>
    <property type="evidence" value="ECO:0007669"/>
    <property type="project" value="InterPro"/>
</dbReference>
<evidence type="ECO:0000259" key="1">
    <source>
        <dbReference type="SMART" id="SM00966"/>
    </source>
</evidence>
<sequence length="75" mass="8140">MIKTLQKHGNSQALVIDKTIMEAIGIDADTPLAITIKGNQLIVTPANVGIGQEKVREIMAGLRPRYGQMLKNLAK</sequence>
<gene>
    <name evidence="2" type="ORF">PCS_02945</name>
</gene>
<dbReference type="EMBL" id="AOSV01000030">
    <property type="protein sequence ID" value="EMG36440.1"/>
    <property type="molecule type" value="Genomic_DNA"/>
</dbReference>
<dbReference type="AlphaFoldDB" id="M5PQW5"/>
<accession>M5PQW5</accession>
<name>M5PQW5_DESAF</name>
<proteinExistence type="predicted"/>
<reference evidence="2 3" key="1">
    <citation type="journal article" date="2013" name="Genome Announc.">
        <title>Draft Genome Sequence for Desulfovibrio africanus Strain PCS.</title>
        <authorList>
            <person name="Brown S.D."/>
            <person name="Utturkar S.M."/>
            <person name="Arkin A.P."/>
            <person name="Deutschbauer A.M."/>
            <person name="Elias D.A."/>
            <person name="Hazen T.C."/>
            <person name="Chakraborty R."/>
        </authorList>
    </citation>
    <scope>NUCLEOTIDE SEQUENCE [LARGE SCALE GENOMIC DNA]</scope>
    <source>
        <strain evidence="2 3">PCS</strain>
    </source>
</reference>
<dbReference type="OrthoDB" id="5422373at2"/>